<evidence type="ECO:0000313" key="3">
    <source>
        <dbReference type="Proteomes" id="UP001153269"/>
    </source>
</evidence>
<evidence type="ECO:0000313" key="2">
    <source>
        <dbReference type="EMBL" id="CAB1422665.1"/>
    </source>
</evidence>
<name>A0A9N7U199_PLEPL</name>
<feature type="region of interest" description="Disordered" evidence="1">
    <location>
        <begin position="1"/>
        <end position="32"/>
    </location>
</feature>
<dbReference type="Proteomes" id="UP001153269">
    <property type="component" value="Unassembled WGS sequence"/>
</dbReference>
<organism evidence="2 3">
    <name type="scientific">Pleuronectes platessa</name>
    <name type="common">European plaice</name>
    <dbReference type="NCBI Taxonomy" id="8262"/>
    <lineage>
        <taxon>Eukaryota</taxon>
        <taxon>Metazoa</taxon>
        <taxon>Chordata</taxon>
        <taxon>Craniata</taxon>
        <taxon>Vertebrata</taxon>
        <taxon>Euteleostomi</taxon>
        <taxon>Actinopterygii</taxon>
        <taxon>Neopterygii</taxon>
        <taxon>Teleostei</taxon>
        <taxon>Neoteleostei</taxon>
        <taxon>Acanthomorphata</taxon>
        <taxon>Carangaria</taxon>
        <taxon>Pleuronectiformes</taxon>
        <taxon>Pleuronectoidei</taxon>
        <taxon>Pleuronectidae</taxon>
        <taxon>Pleuronectes</taxon>
    </lineage>
</organism>
<gene>
    <name evidence="2" type="ORF">PLEPLA_LOCUS10583</name>
</gene>
<proteinExistence type="predicted"/>
<evidence type="ECO:0000256" key="1">
    <source>
        <dbReference type="SAM" id="MobiDB-lite"/>
    </source>
</evidence>
<dbReference type="EMBL" id="CADEAL010000602">
    <property type="protein sequence ID" value="CAB1422665.1"/>
    <property type="molecule type" value="Genomic_DNA"/>
</dbReference>
<accession>A0A9N7U199</accession>
<comment type="caution">
    <text evidence="2">The sequence shown here is derived from an EMBL/GenBank/DDBJ whole genome shotgun (WGS) entry which is preliminary data.</text>
</comment>
<keyword evidence="3" id="KW-1185">Reference proteome</keyword>
<feature type="region of interest" description="Disordered" evidence="1">
    <location>
        <begin position="56"/>
        <end position="84"/>
    </location>
</feature>
<sequence>MPCAITPQPSPTHTSPTSPRAPSPSPAFVLATSPGADGALRSACAAGDRQALSANGLLGNQLTAPHSARSRRRQQSRGGSLRRQTGLLVVVVGHSSSSRLEISHRTMPFLQCALELIGYTGCRSL</sequence>
<protein>
    <submittedName>
        <fullName evidence="2">Uncharacterized protein</fullName>
    </submittedName>
</protein>
<dbReference type="AlphaFoldDB" id="A0A9N7U199"/>
<reference evidence="2" key="1">
    <citation type="submission" date="2020-03" db="EMBL/GenBank/DDBJ databases">
        <authorList>
            <person name="Weist P."/>
        </authorList>
    </citation>
    <scope>NUCLEOTIDE SEQUENCE</scope>
</reference>